<feature type="domain" description="Response regulatory" evidence="3">
    <location>
        <begin position="4"/>
        <end position="117"/>
    </location>
</feature>
<proteinExistence type="predicted"/>
<dbReference type="OrthoDB" id="5381863at2"/>
<organism evidence="4 5">
    <name type="scientific">Sorangium cellulosum</name>
    <name type="common">Polyangium cellulosum</name>
    <dbReference type="NCBI Taxonomy" id="56"/>
    <lineage>
        <taxon>Bacteria</taxon>
        <taxon>Pseudomonadati</taxon>
        <taxon>Myxococcota</taxon>
        <taxon>Polyangia</taxon>
        <taxon>Polyangiales</taxon>
        <taxon>Polyangiaceae</taxon>
        <taxon>Sorangium</taxon>
    </lineage>
</organism>
<dbReference type="Gene3D" id="3.40.50.2300">
    <property type="match status" value="1"/>
</dbReference>
<gene>
    <name evidence="4" type="ORF">SOCE26_102300</name>
</gene>
<dbReference type="RefSeq" id="WP_104986511.1">
    <property type="nucleotide sequence ID" value="NZ_CP012673.1"/>
</dbReference>
<dbReference type="AlphaFoldDB" id="A0A2L0FB87"/>
<evidence type="ECO:0000259" key="3">
    <source>
        <dbReference type="PROSITE" id="PS50110"/>
    </source>
</evidence>
<dbReference type="PROSITE" id="PS50110">
    <property type="entry name" value="RESPONSE_REGULATORY"/>
    <property type="match status" value="1"/>
</dbReference>
<feature type="modified residue" description="4-aspartylphosphate" evidence="2">
    <location>
        <position position="55"/>
    </location>
</feature>
<dbReference type="EMBL" id="CP012673">
    <property type="protein sequence ID" value="AUX48689.1"/>
    <property type="molecule type" value="Genomic_DNA"/>
</dbReference>
<evidence type="ECO:0000256" key="2">
    <source>
        <dbReference type="PROSITE-ProRule" id="PRU00169"/>
    </source>
</evidence>
<name>A0A2L0FB87_SORCE</name>
<dbReference type="InterPro" id="IPR011006">
    <property type="entry name" value="CheY-like_superfamily"/>
</dbReference>
<keyword evidence="1 2" id="KW-0597">Phosphoprotein</keyword>
<evidence type="ECO:0000313" key="5">
    <source>
        <dbReference type="Proteomes" id="UP000238348"/>
    </source>
</evidence>
<evidence type="ECO:0000313" key="4">
    <source>
        <dbReference type="EMBL" id="AUX48689.1"/>
    </source>
</evidence>
<dbReference type="PANTHER" id="PTHR44591:SF21">
    <property type="entry name" value="TWO-COMPONENT RESPONSE REGULATOR"/>
    <property type="match status" value="1"/>
</dbReference>
<dbReference type="InterPro" id="IPR050595">
    <property type="entry name" value="Bact_response_regulator"/>
</dbReference>
<dbReference type="PANTHER" id="PTHR44591">
    <property type="entry name" value="STRESS RESPONSE REGULATOR PROTEIN 1"/>
    <property type="match status" value="1"/>
</dbReference>
<protein>
    <recommendedName>
        <fullName evidence="3">Response regulatory domain-containing protein</fullName>
    </recommendedName>
</protein>
<reference evidence="4 5" key="1">
    <citation type="submission" date="2015-09" db="EMBL/GenBank/DDBJ databases">
        <title>Sorangium comparison.</title>
        <authorList>
            <person name="Zaburannyi N."/>
            <person name="Bunk B."/>
            <person name="Overmann J."/>
            <person name="Mueller R."/>
        </authorList>
    </citation>
    <scope>NUCLEOTIDE SEQUENCE [LARGE SCALE GENOMIC DNA]</scope>
    <source>
        <strain evidence="4 5">So ce26</strain>
    </source>
</reference>
<dbReference type="SMART" id="SM00448">
    <property type="entry name" value="REC"/>
    <property type="match status" value="1"/>
</dbReference>
<dbReference type="Proteomes" id="UP000238348">
    <property type="component" value="Chromosome"/>
</dbReference>
<sequence>MRNAVLIVDDDESSRIVLAALLEDEGFQVDVAGSFAAAGEALAAGGARYDLVLLDQNLGDGRGTDLLPAVRARLPGARVLLLSGSGGDDLGGAPPPDVVLAKGIDFPALLGALRGLLR</sequence>
<dbReference type="GO" id="GO:0000160">
    <property type="term" value="P:phosphorelay signal transduction system"/>
    <property type="evidence" value="ECO:0007669"/>
    <property type="project" value="InterPro"/>
</dbReference>
<accession>A0A2L0FB87</accession>
<dbReference type="SUPFAM" id="SSF52172">
    <property type="entry name" value="CheY-like"/>
    <property type="match status" value="1"/>
</dbReference>
<dbReference type="CDD" id="cd00156">
    <property type="entry name" value="REC"/>
    <property type="match status" value="1"/>
</dbReference>
<dbReference type="Pfam" id="PF00072">
    <property type="entry name" value="Response_reg"/>
    <property type="match status" value="1"/>
</dbReference>
<dbReference type="InterPro" id="IPR001789">
    <property type="entry name" value="Sig_transdc_resp-reg_receiver"/>
</dbReference>
<evidence type="ECO:0000256" key="1">
    <source>
        <dbReference type="ARBA" id="ARBA00022553"/>
    </source>
</evidence>